<dbReference type="STRING" id="1300342.I596_367"/>
<protein>
    <submittedName>
        <fullName evidence="2">Uncharacterized protein</fullName>
    </submittedName>
</protein>
<accession>A0A167GCF6</accession>
<gene>
    <name evidence="2" type="ORF">I596_367</name>
</gene>
<dbReference type="Proteomes" id="UP000076830">
    <property type="component" value="Chromosome"/>
</dbReference>
<dbReference type="KEGG" id="dko:I596_367"/>
<keyword evidence="3" id="KW-1185">Reference proteome</keyword>
<dbReference type="AlphaFoldDB" id="A0A167GCF6"/>
<proteinExistence type="predicted"/>
<evidence type="ECO:0000313" key="2">
    <source>
        <dbReference type="EMBL" id="ANB16404.1"/>
    </source>
</evidence>
<evidence type="ECO:0000256" key="1">
    <source>
        <dbReference type="SAM" id="MobiDB-lite"/>
    </source>
</evidence>
<sequence length="62" mass="6998">MDGTPSPAHTPGARCRWRRCADARTRRRPATRNACLSGRSMPRPTEPPSSALYRPGRMYRSL</sequence>
<evidence type="ECO:0000313" key="3">
    <source>
        <dbReference type="Proteomes" id="UP000076830"/>
    </source>
</evidence>
<dbReference type="EMBL" id="CP015249">
    <property type="protein sequence ID" value="ANB16404.1"/>
    <property type="molecule type" value="Genomic_DNA"/>
</dbReference>
<reference evidence="2 3" key="1">
    <citation type="submission" date="2016-04" db="EMBL/GenBank/DDBJ databases">
        <title>Complete genome sequence of Dokdonella koreensis DS-123T.</title>
        <authorList>
            <person name="Kim J.F."/>
            <person name="Lee H."/>
            <person name="Kwak M.-J."/>
        </authorList>
    </citation>
    <scope>NUCLEOTIDE SEQUENCE [LARGE SCALE GENOMIC DNA]</scope>
    <source>
        <strain evidence="2 3">DS-123</strain>
    </source>
</reference>
<feature type="region of interest" description="Disordered" evidence="1">
    <location>
        <begin position="23"/>
        <end position="62"/>
    </location>
</feature>
<name>A0A167GCF6_9GAMM</name>
<organism evidence="2 3">
    <name type="scientific">Dokdonella koreensis DS-123</name>
    <dbReference type="NCBI Taxonomy" id="1300342"/>
    <lineage>
        <taxon>Bacteria</taxon>
        <taxon>Pseudomonadati</taxon>
        <taxon>Pseudomonadota</taxon>
        <taxon>Gammaproteobacteria</taxon>
        <taxon>Lysobacterales</taxon>
        <taxon>Rhodanobacteraceae</taxon>
        <taxon>Dokdonella</taxon>
    </lineage>
</organism>